<dbReference type="SUPFAM" id="SSF54631">
    <property type="entry name" value="CBS-domain pair"/>
    <property type="match status" value="1"/>
</dbReference>
<dbReference type="RefSeq" id="WP_108431076.1">
    <property type="nucleotide sequence ID" value="NZ_CP026947.1"/>
</dbReference>
<evidence type="ECO:0000256" key="5">
    <source>
        <dbReference type="SAM" id="Phobius"/>
    </source>
</evidence>
<dbReference type="PROSITE" id="PS51846">
    <property type="entry name" value="CNNM"/>
    <property type="match status" value="1"/>
</dbReference>
<evidence type="ECO:0000256" key="4">
    <source>
        <dbReference type="PROSITE-ProRule" id="PRU01193"/>
    </source>
</evidence>
<dbReference type="PANTHER" id="PTHR43099">
    <property type="entry name" value="UPF0053 PROTEIN YRKA"/>
    <property type="match status" value="1"/>
</dbReference>
<dbReference type="Pfam" id="PF01595">
    <property type="entry name" value="CNNM"/>
    <property type="match status" value="1"/>
</dbReference>
<dbReference type="EMBL" id="QEEZ01000007">
    <property type="protein sequence ID" value="PWC01970.1"/>
    <property type="molecule type" value="Genomic_DNA"/>
</dbReference>
<feature type="domain" description="CBS" evidence="6">
    <location>
        <begin position="280"/>
        <end position="340"/>
    </location>
</feature>
<dbReference type="GO" id="GO:0005886">
    <property type="term" value="C:plasma membrane"/>
    <property type="evidence" value="ECO:0007669"/>
    <property type="project" value="UniProtKB-SubCell"/>
</dbReference>
<dbReference type="KEGG" id="cyz:C3B44_03065"/>
<evidence type="ECO:0000256" key="3">
    <source>
        <dbReference type="PROSITE-ProRule" id="PRU00703"/>
    </source>
</evidence>
<feature type="transmembrane region" description="Helical" evidence="5">
    <location>
        <begin position="56"/>
        <end position="78"/>
    </location>
</feature>
<sequence length="346" mass="37860">MTQWYVALPLTILIIVASAFFVVIEFSMLSARRHRLEEEAETSRTARAGLRSLNELTVMLAAAQLGITAATFALGAITKPWVHELLQPLLIATGLGDGLSYTISFILSLFVVTFLHLVVGEMAPKSWAIAHPEKALQLIALPARGLATAFRPLLLWINHVANKLVQKAGETPVDRAAAKGYDTEMLHHLVLHSAESGTLDKDSAENLEGVIALESENIGHAVAEYGSPARLLDADATVADVQEAARQDSQLRILLTDPNSPIPNIVAIRDTTMADPDEPASTYAHSPQRTYASTSIQDVLDIMRETQEQLVVVLHDDDTPLGTITWDDIMNQLWPEIEDRLDKAKN</sequence>
<organism evidence="8 9">
    <name type="scientific">Corynebacterium yudongzhengii</name>
    <dbReference type="NCBI Taxonomy" id="2080740"/>
    <lineage>
        <taxon>Bacteria</taxon>
        <taxon>Bacillati</taxon>
        <taxon>Actinomycetota</taxon>
        <taxon>Actinomycetes</taxon>
        <taxon>Mycobacteriales</taxon>
        <taxon>Corynebacteriaceae</taxon>
        <taxon>Corynebacterium</taxon>
    </lineage>
</organism>
<keyword evidence="4 5" id="KW-0472">Membrane</keyword>
<dbReference type="OrthoDB" id="110231at2"/>
<evidence type="ECO:0000259" key="7">
    <source>
        <dbReference type="PROSITE" id="PS51846"/>
    </source>
</evidence>
<dbReference type="InterPro" id="IPR046342">
    <property type="entry name" value="CBS_dom_sf"/>
</dbReference>
<feature type="transmembrane region" description="Helical" evidence="5">
    <location>
        <begin position="98"/>
        <end position="119"/>
    </location>
</feature>
<protein>
    <submittedName>
        <fullName evidence="8">DUF21 domain-containing protein</fullName>
    </submittedName>
</protein>
<feature type="domain" description="CNNM transmembrane" evidence="7">
    <location>
        <begin position="1"/>
        <end position="203"/>
    </location>
</feature>
<comment type="subcellular location">
    <subcellularLocation>
        <location evidence="1">Cell membrane</location>
        <topology evidence="1">Multi-pass membrane protein</topology>
    </subcellularLocation>
</comment>
<evidence type="ECO:0000256" key="2">
    <source>
        <dbReference type="ARBA" id="ARBA00022475"/>
    </source>
</evidence>
<accession>A0A2U1T7I7</accession>
<name>A0A2U1T7I7_9CORY</name>
<keyword evidence="3" id="KW-0129">CBS domain</keyword>
<keyword evidence="9" id="KW-1185">Reference proteome</keyword>
<dbReference type="Proteomes" id="UP000244989">
    <property type="component" value="Unassembled WGS sequence"/>
</dbReference>
<dbReference type="InterPro" id="IPR051676">
    <property type="entry name" value="UPF0053_domain"/>
</dbReference>
<dbReference type="PANTHER" id="PTHR43099:SF5">
    <property type="entry name" value="HLYC_CORC FAMILY TRANSPORTER"/>
    <property type="match status" value="1"/>
</dbReference>
<dbReference type="Gene3D" id="3.10.580.10">
    <property type="entry name" value="CBS-domain"/>
    <property type="match status" value="1"/>
</dbReference>
<gene>
    <name evidence="8" type="ORF">DF222_05180</name>
</gene>
<keyword evidence="4 5" id="KW-1133">Transmembrane helix</keyword>
<evidence type="ECO:0000313" key="8">
    <source>
        <dbReference type="EMBL" id="PWC01970.1"/>
    </source>
</evidence>
<proteinExistence type="predicted"/>
<evidence type="ECO:0000256" key="1">
    <source>
        <dbReference type="ARBA" id="ARBA00004651"/>
    </source>
</evidence>
<comment type="caution">
    <text evidence="8">The sequence shown here is derived from an EMBL/GenBank/DDBJ whole genome shotgun (WGS) entry which is preliminary data.</text>
</comment>
<dbReference type="InterPro" id="IPR000644">
    <property type="entry name" value="CBS_dom"/>
</dbReference>
<evidence type="ECO:0000259" key="6">
    <source>
        <dbReference type="PROSITE" id="PS51371"/>
    </source>
</evidence>
<keyword evidence="4 5" id="KW-0812">Transmembrane</keyword>
<dbReference type="Pfam" id="PF00571">
    <property type="entry name" value="CBS"/>
    <property type="match status" value="1"/>
</dbReference>
<dbReference type="AlphaFoldDB" id="A0A2U1T7I7"/>
<dbReference type="PROSITE" id="PS51371">
    <property type="entry name" value="CBS"/>
    <property type="match status" value="1"/>
</dbReference>
<reference evidence="9" key="1">
    <citation type="submission" date="2018-04" db="EMBL/GenBank/DDBJ databases">
        <authorList>
            <person name="Liu S."/>
            <person name="Wang Z."/>
            <person name="Li J."/>
        </authorList>
    </citation>
    <scope>NUCLEOTIDE SEQUENCE [LARGE SCALE GENOMIC DNA]</scope>
    <source>
        <strain evidence="9">2189</strain>
    </source>
</reference>
<keyword evidence="2" id="KW-1003">Cell membrane</keyword>
<feature type="transmembrane region" description="Helical" evidence="5">
    <location>
        <begin position="6"/>
        <end position="26"/>
    </location>
</feature>
<evidence type="ECO:0000313" key="9">
    <source>
        <dbReference type="Proteomes" id="UP000244989"/>
    </source>
</evidence>
<dbReference type="InterPro" id="IPR002550">
    <property type="entry name" value="CNNM"/>
</dbReference>